<name>A0A8T0A241_9BILA</name>
<feature type="compositionally biased region" description="Polar residues" evidence="1">
    <location>
        <begin position="772"/>
        <end position="785"/>
    </location>
</feature>
<dbReference type="Proteomes" id="UP000605970">
    <property type="component" value="Unassembled WGS sequence"/>
</dbReference>
<proteinExistence type="predicted"/>
<evidence type="ECO:0000313" key="2">
    <source>
        <dbReference type="EMBL" id="KAF7639455.1"/>
    </source>
</evidence>
<protein>
    <submittedName>
        <fullName evidence="2">Uncharacterized protein</fullName>
    </submittedName>
</protein>
<evidence type="ECO:0000313" key="3">
    <source>
        <dbReference type="Proteomes" id="UP000605970"/>
    </source>
</evidence>
<dbReference type="OrthoDB" id="5870064at2759"/>
<dbReference type="AlphaFoldDB" id="A0A8T0A241"/>
<feature type="compositionally biased region" description="Basic and acidic residues" evidence="1">
    <location>
        <begin position="689"/>
        <end position="739"/>
    </location>
</feature>
<dbReference type="EMBL" id="JABEBT010000005">
    <property type="protein sequence ID" value="KAF7639455.1"/>
    <property type="molecule type" value="Genomic_DNA"/>
</dbReference>
<organism evidence="2 3">
    <name type="scientific">Meloidogyne graminicola</name>
    <dbReference type="NCBI Taxonomy" id="189291"/>
    <lineage>
        <taxon>Eukaryota</taxon>
        <taxon>Metazoa</taxon>
        <taxon>Ecdysozoa</taxon>
        <taxon>Nematoda</taxon>
        <taxon>Chromadorea</taxon>
        <taxon>Rhabditida</taxon>
        <taxon>Tylenchina</taxon>
        <taxon>Tylenchomorpha</taxon>
        <taxon>Tylenchoidea</taxon>
        <taxon>Meloidogynidae</taxon>
        <taxon>Meloidogyninae</taxon>
        <taxon>Meloidogyne</taxon>
    </lineage>
</organism>
<feature type="region of interest" description="Disordered" evidence="1">
    <location>
        <begin position="683"/>
        <end position="798"/>
    </location>
</feature>
<reference evidence="2" key="1">
    <citation type="journal article" date="2020" name="Ecol. Evol.">
        <title>Genome structure and content of the rice root-knot nematode (Meloidogyne graminicola).</title>
        <authorList>
            <person name="Phan N.T."/>
            <person name="Danchin E.G.J."/>
            <person name="Klopp C."/>
            <person name="Perfus-Barbeoch L."/>
            <person name="Kozlowski D.K."/>
            <person name="Koutsovoulos G.D."/>
            <person name="Lopez-Roques C."/>
            <person name="Bouchez O."/>
            <person name="Zahm M."/>
            <person name="Besnard G."/>
            <person name="Bellafiore S."/>
        </authorList>
    </citation>
    <scope>NUCLEOTIDE SEQUENCE</scope>
    <source>
        <strain evidence="2">VN-18</strain>
    </source>
</reference>
<sequence length="798" mass="90519">MLTLLQSSFSLPTQIKISKNETFSIEQKQNYLLSISNINKLFQRAAIFTVLKAKAKETIKQIPQIEQILFSQCLDEHKKHLTPVLYAKCLRREKGEKLETSNLTQTKTNFAISSFFHFMEETKRQKKREILKKKTTSLFANKMDDQLPTNIRNLRILERHGRTLKHCRRFIAAMNERNANRDKDFEHLSLGFISKLIPNARLSPNFANTPSPMEGIQTQIDQFTEQLITNSERITTKNNEKLSLLSPNLFPLYPKKKRKFKKINNNLNENISQIISPELFALYNQSNTLFSLEAIGQNEQIEWLDLLMNMTGMSRILVNQLNPELSQLETKLLPAILQLEAREKEWNKLKASLDNKQVEMINKLGYAHLYDWQQKILKTKHKNEVKVSKSWETLEEAENALNAKIEAIANLNEGENYKTSLKEDNIPSFVQDEHSLLDKQKRRRKRQVGGLAPDTEIGVHPIPRILALEPFAFDTRLGGVVLEGLFLSPHAFYRELLSPEILTIRALSPVAFYATVLSPMAVFARILSPEVFKAQILTPQVLDTYILSPEAFMAEVSNLMGGDILSQFKVLSPIAAEARVLSPRALYVQILGPVVGGIHVGSPDFFGILVLTPHILSPRIYSKENYLIEIKLKKFFKIKLKFFSFILSPHILGGEHSSESEEDEHDHFGGAVRFVGWPEHRMGEHHHHNREEEGEHKHNEGEGEQHNNEEGEGEEHQHNEAEKHSEGTEGHEEGTEGHQETAGGHQEGAGGNSEATGQHAETTGEGTGVHSEATNQHLETFETSGQEGGLHNIGGNNK</sequence>
<comment type="caution">
    <text evidence="2">The sequence shown here is derived from an EMBL/GenBank/DDBJ whole genome shotgun (WGS) entry which is preliminary data.</text>
</comment>
<gene>
    <name evidence="2" type="ORF">Mgra_00001132</name>
</gene>
<accession>A0A8T0A241</accession>
<feature type="compositionally biased region" description="Gly residues" evidence="1">
    <location>
        <begin position="786"/>
        <end position="798"/>
    </location>
</feature>
<keyword evidence="3" id="KW-1185">Reference proteome</keyword>
<evidence type="ECO:0000256" key="1">
    <source>
        <dbReference type="SAM" id="MobiDB-lite"/>
    </source>
</evidence>
<dbReference type="PANTHER" id="PTHR21523">
    <property type="match status" value="1"/>
</dbReference>
<dbReference type="PANTHER" id="PTHR21523:SF38">
    <property type="entry name" value="MLT-TEN (MLT-10) RELATED"/>
    <property type="match status" value="1"/>
</dbReference>